<keyword evidence="5" id="KW-1185">Reference proteome</keyword>
<evidence type="ECO:0000313" key="4">
    <source>
        <dbReference type="EMBL" id="MFD2674528.1"/>
    </source>
</evidence>
<evidence type="ECO:0000256" key="1">
    <source>
        <dbReference type="ARBA" id="ARBA00022737"/>
    </source>
</evidence>
<protein>
    <submittedName>
        <fullName evidence="4">Tetratricopeptide repeat protein</fullName>
    </submittedName>
</protein>
<dbReference type="Proteomes" id="UP001597453">
    <property type="component" value="Unassembled WGS sequence"/>
</dbReference>
<feature type="repeat" description="TPR" evidence="3">
    <location>
        <begin position="117"/>
        <end position="150"/>
    </location>
</feature>
<keyword evidence="2 3" id="KW-0802">TPR repeat</keyword>
<evidence type="ECO:0000313" key="5">
    <source>
        <dbReference type="Proteomes" id="UP001597453"/>
    </source>
</evidence>
<gene>
    <name evidence="4" type="ORF">ACFSUQ_04345</name>
</gene>
<proteinExistence type="predicted"/>
<evidence type="ECO:0000256" key="3">
    <source>
        <dbReference type="PROSITE-ProRule" id="PRU00339"/>
    </source>
</evidence>
<dbReference type="InterPro" id="IPR011990">
    <property type="entry name" value="TPR-like_helical_dom_sf"/>
</dbReference>
<keyword evidence="1" id="KW-0677">Repeat</keyword>
<dbReference type="SMART" id="SM00028">
    <property type="entry name" value="TPR"/>
    <property type="match status" value="1"/>
</dbReference>
<dbReference type="PROSITE" id="PS50005">
    <property type="entry name" value="TPR"/>
    <property type="match status" value="1"/>
</dbReference>
<comment type="caution">
    <text evidence="4">The sequence shown here is derived from an EMBL/GenBank/DDBJ whole genome shotgun (WGS) entry which is preliminary data.</text>
</comment>
<dbReference type="Gene3D" id="1.25.40.10">
    <property type="entry name" value="Tetratricopeptide repeat domain"/>
    <property type="match status" value="1"/>
</dbReference>
<dbReference type="InterPro" id="IPR019734">
    <property type="entry name" value="TPR_rpt"/>
</dbReference>
<dbReference type="InterPro" id="IPR013105">
    <property type="entry name" value="TPR_2"/>
</dbReference>
<accession>A0ABW5RHZ0</accession>
<reference evidence="5" key="1">
    <citation type="journal article" date="2019" name="Int. J. Syst. Evol. Microbiol.">
        <title>The Global Catalogue of Microorganisms (GCM) 10K type strain sequencing project: providing services to taxonomists for standard genome sequencing and annotation.</title>
        <authorList>
            <consortium name="The Broad Institute Genomics Platform"/>
            <consortium name="The Broad Institute Genome Sequencing Center for Infectious Disease"/>
            <person name="Wu L."/>
            <person name="Ma J."/>
        </authorList>
    </citation>
    <scope>NUCLEOTIDE SEQUENCE [LARGE SCALE GENOMIC DNA]</scope>
    <source>
        <strain evidence="5">TISTR 1511</strain>
    </source>
</reference>
<sequence>MTDAPIILSFDPETLRERIDVDAANERLAEAERFRSLTALNEQVTLLRLLGRYDEAFDKAQAAARQSRFTGSREDSLEARIRRAQVEHYRGKLETALGELTNCVDEAVAHEWGALAGFALYNRGKVHVELERLDDALHDFERALKFREADSNAGDQVDATKFAIRAVRAKIEGHSAPDEQAEPFSAIDC</sequence>
<name>A0ABW5RHZ0_9MICO</name>
<dbReference type="RefSeq" id="WP_066056434.1">
    <property type="nucleotide sequence ID" value="NZ_JBHUNF010000002.1"/>
</dbReference>
<dbReference type="Pfam" id="PF07719">
    <property type="entry name" value="TPR_2"/>
    <property type="match status" value="1"/>
</dbReference>
<organism evidence="4 5">
    <name type="scientific">Gulosibacter bifidus</name>
    <dbReference type="NCBI Taxonomy" id="272239"/>
    <lineage>
        <taxon>Bacteria</taxon>
        <taxon>Bacillati</taxon>
        <taxon>Actinomycetota</taxon>
        <taxon>Actinomycetes</taxon>
        <taxon>Micrococcales</taxon>
        <taxon>Microbacteriaceae</taxon>
        <taxon>Gulosibacter</taxon>
    </lineage>
</organism>
<dbReference type="SUPFAM" id="SSF48452">
    <property type="entry name" value="TPR-like"/>
    <property type="match status" value="1"/>
</dbReference>
<dbReference type="EMBL" id="JBHUNF010000002">
    <property type="protein sequence ID" value="MFD2674528.1"/>
    <property type="molecule type" value="Genomic_DNA"/>
</dbReference>
<evidence type="ECO:0000256" key="2">
    <source>
        <dbReference type="ARBA" id="ARBA00022803"/>
    </source>
</evidence>